<reference evidence="2 3" key="1">
    <citation type="submission" date="2023-09" db="EMBL/GenBank/DDBJ databases">
        <title>Nesidiocoris tenuis whole genome shotgun sequence.</title>
        <authorList>
            <person name="Shibata T."/>
            <person name="Shimoda M."/>
            <person name="Kobayashi T."/>
            <person name="Uehara T."/>
        </authorList>
    </citation>
    <scope>NUCLEOTIDE SEQUENCE [LARGE SCALE GENOMIC DNA]</scope>
    <source>
        <strain evidence="2 3">Japan</strain>
    </source>
</reference>
<organism evidence="2 3">
    <name type="scientific">Nesidiocoris tenuis</name>
    <dbReference type="NCBI Taxonomy" id="355587"/>
    <lineage>
        <taxon>Eukaryota</taxon>
        <taxon>Metazoa</taxon>
        <taxon>Ecdysozoa</taxon>
        <taxon>Arthropoda</taxon>
        <taxon>Hexapoda</taxon>
        <taxon>Insecta</taxon>
        <taxon>Pterygota</taxon>
        <taxon>Neoptera</taxon>
        <taxon>Paraneoptera</taxon>
        <taxon>Hemiptera</taxon>
        <taxon>Heteroptera</taxon>
        <taxon>Panheteroptera</taxon>
        <taxon>Cimicomorpha</taxon>
        <taxon>Miridae</taxon>
        <taxon>Dicyphina</taxon>
        <taxon>Nesidiocoris</taxon>
    </lineage>
</organism>
<evidence type="ECO:0000256" key="1">
    <source>
        <dbReference type="SAM" id="Coils"/>
    </source>
</evidence>
<feature type="coiled-coil region" evidence="1">
    <location>
        <begin position="10"/>
        <end position="191"/>
    </location>
</feature>
<keyword evidence="3" id="KW-1185">Reference proteome</keyword>
<evidence type="ECO:0000313" key="2">
    <source>
        <dbReference type="EMBL" id="BET02112.1"/>
    </source>
</evidence>
<proteinExistence type="predicted"/>
<protein>
    <submittedName>
        <fullName evidence="2">Uncharacterized protein</fullName>
    </submittedName>
</protein>
<sequence>MDNRSTPKPLDEARKQIAELQAANEDKCSLIKKLEQDLCRIKDAAGVDRKMLEEFQKTFQERNLQYEEEQSKRLEHEKTLVSNINSLKAKLSIEATERERSQLMLANASRDIQAKEAEKRALQNSVHELKVEIQSLEQENIRARQLQEECNQMEATISQLEHQLADSTRYCQNLRSRIDSDNEKERELNKRISELCAEASRNEIALKKTAELNRVEKNRRVELYKIISDFSSSVGIPVDADELALTAESGKSEYTQLITMVFSDIRKLIASKDVDLEKQKQEIESLQSLQQEQQKVIRQLYEFVNEKNASICERNPSSEKIEDDEDENRKDDIVNEKNSTSILEELYRKQEAQRSSLLRMESQLRTLQSVHSHCGMRRTLQEARIGELETMMA</sequence>
<dbReference type="EMBL" id="AP028921">
    <property type="protein sequence ID" value="BET02112.1"/>
    <property type="molecule type" value="Genomic_DNA"/>
</dbReference>
<evidence type="ECO:0000313" key="3">
    <source>
        <dbReference type="Proteomes" id="UP001307889"/>
    </source>
</evidence>
<feature type="coiled-coil region" evidence="1">
    <location>
        <begin position="269"/>
        <end position="296"/>
    </location>
</feature>
<name>A0ABN7BCQ6_9HEMI</name>
<accession>A0ABN7BCQ6</accession>
<dbReference type="Proteomes" id="UP001307889">
    <property type="component" value="Chromosome 13"/>
</dbReference>
<gene>
    <name evidence="2" type="ORF">NTJ_14929</name>
</gene>
<keyword evidence="1" id="KW-0175">Coiled coil</keyword>